<dbReference type="HOGENOM" id="CLU_044070_0_0_9"/>
<name>A0A0B6A8F2_PRIM2</name>
<proteinExistence type="predicted"/>
<protein>
    <recommendedName>
        <fullName evidence="3">Group-specific protein</fullName>
    </recommendedName>
</protein>
<dbReference type="AlphaFoldDB" id="A0A0B6A8F2"/>
<evidence type="ECO:0000313" key="2">
    <source>
        <dbReference type="Proteomes" id="UP000031829"/>
    </source>
</evidence>
<dbReference type="KEGG" id="bmeg:BG04_565"/>
<organism evidence="1 2">
    <name type="scientific">Priestia megaterium (strain ATCC 14581 / DSM 32 / CCUG 1817 / JCM 2506 / NBRC 15308 / NCIMB 9376 / NCTC 10342 / NRRL B-14308 / VKM B-512 / Ford 19)</name>
    <name type="common">Bacillus megaterium</name>
    <dbReference type="NCBI Taxonomy" id="1348623"/>
    <lineage>
        <taxon>Bacteria</taxon>
        <taxon>Bacillati</taxon>
        <taxon>Bacillota</taxon>
        <taxon>Bacilli</taxon>
        <taxon>Bacillales</taxon>
        <taxon>Bacillaceae</taxon>
        <taxon>Priestia</taxon>
    </lineage>
</organism>
<dbReference type="Proteomes" id="UP000031829">
    <property type="component" value="Chromosome"/>
</dbReference>
<dbReference type="GeneID" id="93644066"/>
<sequence>MPNFNEQDQSIKEFEVEKAYLQFIFPFTLKEECSDSLSQLLQQQGYDFFTLDNSHLQDKYYGDHHTVSHYRMERIFLPNIEPIIFPSDSTKKEGFRRFSKAFNQEFFLKGKYLQTIFQLLSIDIIICPFQIGMMNIRVELPDNMSYSEVIEFTDLFRVMEPLVEEDSDIQIGTKNQSYKMIKSFIFESLCPFMKNFLDEKNTNSSYFGSLPFYIDERLYVVGSIVLQEESKLEVQDLYRLGSISGFDNKGHPFIGAKNPAYMERFYDDHVYDRWADETYYVVTDYMFACITKSQGELAHMLANQMFGQYYYSFLLFYYYRIILMKLTYDQRRIHKGQNEVEVDTLIVQITEFSAKIYNPEINSRLAGKEISNYFKKSLGIDNLFTQVNKTLNDLYKNQERMTSKRHNSLLQILTLYTVVSGIYGMNLVIQNWEGKIKWDKVLHYTIFEDIALLVALSGIGISSVIAIQAVKSYIKEKKRNKKNYL</sequence>
<evidence type="ECO:0000313" key="1">
    <source>
        <dbReference type="EMBL" id="AJI21225.1"/>
    </source>
</evidence>
<accession>A0A0B6A8F2</accession>
<dbReference type="RefSeq" id="WP_051975567.1">
    <property type="nucleotide sequence ID" value="NZ_BCVB01000012.1"/>
</dbReference>
<evidence type="ECO:0008006" key="3">
    <source>
        <dbReference type="Google" id="ProtNLM"/>
    </source>
</evidence>
<reference evidence="1 2" key="1">
    <citation type="journal article" date="2015" name="Genome Announc.">
        <title>Complete genome sequences for 35 biothreat assay-relevant bacillus species.</title>
        <authorList>
            <person name="Johnson S.L."/>
            <person name="Daligault H.E."/>
            <person name="Davenport K.W."/>
            <person name="Jaissle J."/>
            <person name="Frey K.G."/>
            <person name="Ladner J.T."/>
            <person name="Broomall S.M."/>
            <person name="Bishop-Lilly K.A."/>
            <person name="Bruce D.C."/>
            <person name="Gibbons H.S."/>
            <person name="Coyne S.R."/>
            <person name="Lo C.C."/>
            <person name="Meincke L."/>
            <person name="Munk A.C."/>
            <person name="Koroleva G.I."/>
            <person name="Rosenzweig C.N."/>
            <person name="Palacios G.F."/>
            <person name="Redden C.L."/>
            <person name="Minogue T.D."/>
            <person name="Chain P.S."/>
        </authorList>
    </citation>
    <scope>NUCLEOTIDE SEQUENCE [LARGE SCALE GENOMIC DNA]</scope>
    <source>
        <strain evidence="2">ATCC 14581 / DSM 32 / JCM 2506 / NBRC 15308 / NCIMB 9376 / NCTC 10342 / NRRL B-14308 / VKM B-512</strain>
    </source>
</reference>
<gene>
    <name evidence="1" type="ORF">BG04_565</name>
</gene>
<dbReference type="EMBL" id="CP009920">
    <property type="protein sequence ID" value="AJI21225.1"/>
    <property type="molecule type" value="Genomic_DNA"/>
</dbReference>